<proteinExistence type="predicted"/>
<dbReference type="AlphaFoldDB" id="A0A235HG04"/>
<dbReference type="RefSeq" id="WP_094302671.1">
    <property type="nucleotide sequence ID" value="NZ_NOWT01000005.1"/>
</dbReference>
<dbReference type="EMBL" id="NOWT01000005">
    <property type="protein sequence ID" value="OYD84791.1"/>
    <property type="molecule type" value="Genomic_DNA"/>
</dbReference>
<reference evidence="1 2" key="1">
    <citation type="submission" date="2017-07" db="EMBL/GenBank/DDBJ databases">
        <title>Whole genome sequence of Azospirillum brasilense 2A1, a potential biofertilizer strain.</title>
        <authorList>
            <person name="Fontana C.A."/>
            <person name="Toffoli L.M."/>
            <person name="Salazar S.M."/>
            <person name="Puglisi E."/>
            <person name="Pedraza R."/>
            <person name="Bassi D."/>
            <person name="Cocconcelli P.S."/>
        </authorList>
    </citation>
    <scope>NUCLEOTIDE SEQUENCE [LARGE SCALE GENOMIC DNA]</scope>
    <source>
        <strain evidence="1 2">2A1</strain>
        <plasmid evidence="1">unnamed</plasmid>
    </source>
</reference>
<keyword evidence="1" id="KW-0614">Plasmid</keyword>
<sequence length="71" mass="7508">MIVSSAALQRSFLRPFATALPVSKTLPAARHGPTQDHGFKFGRWTDGVFLQRGLSNADAELPGDGVVSAPS</sequence>
<name>A0A235HG04_AZOBR</name>
<protein>
    <submittedName>
        <fullName evidence="1">Uncharacterized protein</fullName>
    </submittedName>
</protein>
<comment type="caution">
    <text evidence="1">The sequence shown here is derived from an EMBL/GenBank/DDBJ whole genome shotgun (WGS) entry which is preliminary data.</text>
</comment>
<evidence type="ECO:0000313" key="2">
    <source>
        <dbReference type="Proteomes" id="UP000215367"/>
    </source>
</evidence>
<organism evidence="1 2">
    <name type="scientific">Azospirillum brasilense</name>
    <dbReference type="NCBI Taxonomy" id="192"/>
    <lineage>
        <taxon>Bacteria</taxon>
        <taxon>Pseudomonadati</taxon>
        <taxon>Pseudomonadota</taxon>
        <taxon>Alphaproteobacteria</taxon>
        <taxon>Rhodospirillales</taxon>
        <taxon>Azospirillaceae</taxon>
        <taxon>Azospirillum</taxon>
    </lineage>
</organism>
<evidence type="ECO:0000313" key="1">
    <source>
        <dbReference type="EMBL" id="OYD84791.1"/>
    </source>
</evidence>
<dbReference type="Proteomes" id="UP000215367">
    <property type="component" value="Unassembled WGS sequence"/>
</dbReference>
<gene>
    <name evidence="1" type="ORF">CHT98_07745</name>
</gene>
<geneLocation type="plasmid" evidence="1">
    <name>unnamed</name>
</geneLocation>
<accession>A0A235HG04</accession>